<protein>
    <submittedName>
        <fullName evidence="2">Uncharacterized protein</fullName>
    </submittedName>
</protein>
<sequence>MFRSLRKIYIYSFPLFTINSVLAHESMEHVLGYSHQPTSQLGLIGILLIISSPILIFIYLKQLNNRKTE</sequence>
<reference evidence="2" key="1">
    <citation type="submission" date="2018-05" db="EMBL/GenBank/DDBJ databases">
        <authorList>
            <person name="Lanie J.A."/>
            <person name="Ng W.-L."/>
            <person name="Kazmierczak K.M."/>
            <person name="Andrzejewski T.M."/>
            <person name="Davidsen T.M."/>
            <person name="Wayne K.J."/>
            <person name="Tettelin H."/>
            <person name="Glass J.I."/>
            <person name="Rusch D."/>
            <person name="Podicherti R."/>
            <person name="Tsui H.-C.T."/>
            <person name="Winkler M.E."/>
        </authorList>
    </citation>
    <scope>NUCLEOTIDE SEQUENCE</scope>
</reference>
<dbReference type="EMBL" id="UINC01000365">
    <property type="protein sequence ID" value="SUZ54048.1"/>
    <property type="molecule type" value="Genomic_DNA"/>
</dbReference>
<accession>A0A381NJK8</accession>
<dbReference type="AlphaFoldDB" id="A0A381NJK8"/>
<evidence type="ECO:0000256" key="1">
    <source>
        <dbReference type="SAM" id="Phobius"/>
    </source>
</evidence>
<proteinExistence type="predicted"/>
<keyword evidence="1" id="KW-0812">Transmembrane</keyword>
<keyword evidence="1" id="KW-0472">Membrane</keyword>
<name>A0A381NJK8_9ZZZZ</name>
<organism evidence="2">
    <name type="scientific">marine metagenome</name>
    <dbReference type="NCBI Taxonomy" id="408172"/>
    <lineage>
        <taxon>unclassified sequences</taxon>
        <taxon>metagenomes</taxon>
        <taxon>ecological metagenomes</taxon>
    </lineage>
</organism>
<keyword evidence="1" id="KW-1133">Transmembrane helix</keyword>
<feature type="transmembrane region" description="Helical" evidence="1">
    <location>
        <begin position="39"/>
        <end position="60"/>
    </location>
</feature>
<evidence type="ECO:0000313" key="2">
    <source>
        <dbReference type="EMBL" id="SUZ54048.1"/>
    </source>
</evidence>
<gene>
    <name evidence="2" type="ORF">METZ01_LOCUS6902</name>
</gene>